<dbReference type="PANTHER" id="PTHR43179:SF12">
    <property type="entry name" value="GALACTOFURANOSYLTRANSFERASE GLFT2"/>
    <property type="match status" value="1"/>
</dbReference>
<evidence type="ECO:0000256" key="1">
    <source>
        <dbReference type="ARBA" id="ARBA00006739"/>
    </source>
</evidence>
<dbReference type="PANTHER" id="PTHR43179">
    <property type="entry name" value="RHAMNOSYLTRANSFERASE WBBL"/>
    <property type="match status" value="1"/>
</dbReference>
<dbReference type="InterPro" id="IPR001173">
    <property type="entry name" value="Glyco_trans_2-like"/>
</dbReference>
<name>A0A7C2P364_UNCW3</name>
<dbReference type="AlphaFoldDB" id="A0A7C2P364"/>
<dbReference type="InterPro" id="IPR029044">
    <property type="entry name" value="Nucleotide-diphossugar_trans"/>
</dbReference>
<evidence type="ECO:0000259" key="4">
    <source>
        <dbReference type="Pfam" id="PF00535"/>
    </source>
</evidence>
<feature type="domain" description="Glycosyltransferase 2-like" evidence="4">
    <location>
        <begin position="7"/>
        <end position="53"/>
    </location>
</feature>
<comment type="similarity">
    <text evidence="1">Belongs to the glycosyltransferase 2 family.</text>
</comment>
<keyword evidence="3 5" id="KW-0808">Transferase</keyword>
<evidence type="ECO:0000256" key="3">
    <source>
        <dbReference type="ARBA" id="ARBA00022679"/>
    </source>
</evidence>
<evidence type="ECO:0000256" key="2">
    <source>
        <dbReference type="ARBA" id="ARBA00022676"/>
    </source>
</evidence>
<dbReference type="Pfam" id="PF00535">
    <property type="entry name" value="Glycos_transf_2"/>
    <property type="match status" value="2"/>
</dbReference>
<gene>
    <name evidence="5" type="ORF">ENQ77_03665</name>
</gene>
<keyword evidence="2" id="KW-0328">Glycosyltransferase</keyword>
<dbReference type="GO" id="GO:0016757">
    <property type="term" value="F:glycosyltransferase activity"/>
    <property type="evidence" value="ECO:0007669"/>
    <property type="project" value="UniProtKB-KW"/>
</dbReference>
<accession>A0A7C2P364</accession>
<dbReference type="EMBL" id="DSOL01000107">
    <property type="protein sequence ID" value="HEN27756.1"/>
    <property type="molecule type" value="Genomic_DNA"/>
</dbReference>
<comment type="caution">
    <text evidence="5">The sequence shown here is derived from an EMBL/GenBank/DDBJ whole genome shotgun (WGS) entry which is preliminary data.</text>
</comment>
<evidence type="ECO:0000313" key="5">
    <source>
        <dbReference type="EMBL" id="HEN27756.1"/>
    </source>
</evidence>
<proteinExistence type="inferred from homology"/>
<reference evidence="5" key="1">
    <citation type="journal article" date="2020" name="mSystems">
        <title>Genome- and Community-Level Interaction Insights into Carbon Utilization and Element Cycling Functions of Hydrothermarchaeota in Hydrothermal Sediment.</title>
        <authorList>
            <person name="Zhou Z."/>
            <person name="Liu Y."/>
            <person name="Xu W."/>
            <person name="Pan J."/>
            <person name="Luo Z.H."/>
            <person name="Li M."/>
        </authorList>
    </citation>
    <scope>NUCLEOTIDE SEQUENCE [LARGE SCALE GENOMIC DNA]</scope>
    <source>
        <strain evidence="5">SpSt-34</strain>
    </source>
</reference>
<organism evidence="5">
    <name type="scientific">candidate division WOR-3 bacterium</name>
    <dbReference type="NCBI Taxonomy" id="2052148"/>
    <lineage>
        <taxon>Bacteria</taxon>
        <taxon>Bacteria division WOR-3</taxon>
    </lineage>
</organism>
<sequence>MKDKVCAVVVTYNRKNLLLECLEALKKQTRPLQGIYLIDNASTDGTPELLLEWGYINEMPPHDLDIPWEREFTIQNLTDGGAIRFHYVRMDKNTGGAGGFHEGVKRAFEKGYDWFWLMDDDSEPAVNALEKFEAYFDGKALASLVKLPDGTTSLNTGFIVRNKTFLIITPLKETELYSPDFLSIDVAPFLGFLVNRGIVEKIGFPEKNFYIYYDDGEYCLRIRKVAKIILVKEAILIHKVKRPERNVNPYVCKSLWRHYFAERNKAIVRKRYIPSKIALFLWLVGHFFSLNLKVLTFWKAGYPWKEAKLLYYSFIDAIRENYNRRI</sequence>
<dbReference type="CDD" id="cd04185">
    <property type="entry name" value="GT_2_like_b"/>
    <property type="match status" value="1"/>
</dbReference>
<feature type="domain" description="Glycosyltransferase 2-like" evidence="4">
    <location>
        <begin position="83"/>
        <end position="202"/>
    </location>
</feature>
<dbReference type="SUPFAM" id="SSF53448">
    <property type="entry name" value="Nucleotide-diphospho-sugar transferases"/>
    <property type="match status" value="1"/>
</dbReference>
<protein>
    <submittedName>
        <fullName evidence="5">Glycosyltransferase</fullName>
    </submittedName>
</protein>
<dbReference type="Gene3D" id="3.90.550.10">
    <property type="entry name" value="Spore Coat Polysaccharide Biosynthesis Protein SpsA, Chain A"/>
    <property type="match status" value="1"/>
</dbReference>